<feature type="domain" description="AMP-dependent synthetase/ligase" evidence="1">
    <location>
        <begin position="26"/>
        <end position="332"/>
    </location>
</feature>
<dbReference type="Proteomes" id="UP000003963">
    <property type="component" value="Unassembled WGS sequence"/>
</dbReference>
<dbReference type="PRINTS" id="PR00154">
    <property type="entry name" value="AMPBINDING"/>
</dbReference>
<keyword evidence="3" id="KW-1185">Reference proteome</keyword>
<feature type="non-terminal residue" evidence="2">
    <location>
        <position position="333"/>
    </location>
</feature>
<dbReference type="EMBL" id="GG657754">
    <property type="protein sequence ID" value="EFL21149.1"/>
    <property type="molecule type" value="Genomic_DNA"/>
</dbReference>
<organism evidence="2 3">
    <name type="scientific">Streptomyces himastatinicus ATCC 53653</name>
    <dbReference type="NCBI Taxonomy" id="457427"/>
    <lineage>
        <taxon>Bacteria</taxon>
        <taxon>Bacillati</taxon>
        <taxon>Actinomycetota</taxon>
        <taxon>Actinomycetes</taxon>
        <taxon>Kitasatosporales</taxon>
        <taxon>Streptomycetaceae</taxon>
        <taxon>Streptomyces</taxon>
        <taxon>Streptomyces violaceusniger group</taxon>
    </lineage>
</organism>
<dbReference type="PANTHER" id="PTHR45527:SF1">
    <property type="entry name" value="FATTY ACID SYNTHASE"/>
    <property type="match status" value="1"/>
</dbReference>
<dbReference type="Pfam" id="PF00501">
    <property type="entry name" value="AMP-binding"/>
    <property type="match status" value="1"/>
</dbReference>
<dbReference type="GO" id="GO:0005737">
    <property type="term" value="C:cytoplasm"/>
    <property type="evidence" value="ECO:0007669"/>
    <property type="project" value="TreeGrafter"/>
</dbReference>
<protein>
    <submittedName>
        <fullName evidence="2">Non-ribosomal peptide synthetase/polyketide synthase</fullName>
    </submittedName>
</protein>
<dbReference type="PROSITE" id="PS00455">
    <property type="entry name" value="AMP_BINDING"/>
    <property type="match status" value="1"/>
</dbReference>
<accession>D9WFR3</accession>
<sequence>DTPVPPPAAWNATSRAASRAPLGELFASWAARTPRAAALVAGDRTWSFGEVDAWANRLAHHLIGRGVGPERVVALVLPRSAELVVAELAVAKAGAAFLPVDPAHPEERRAMMLADARPVVVLDDPEHIRAVTGPEHTPGDADRLAPLLPEHPAYVIYTSGSTGVPKGVMVPHAGLGNFAAATAEHYQVRPGDRVLQFSSPSFDASVLELCSSLLAGAALVVPPEGPLLGAELAAVLREHRVTHALIPPAALATVPPEEVHEGLPEFRTLIVGAEACPADLVDLWAPGRRMVNSYGPTEATVVATWTDALEAGSGNPPIGRPLPNTRVYVLDEA</sequence>
<dbReference type="GO" id="GO:0044550">
    <property type="term" value="P:secondary metabolite biosynthetic process"/>
    <property type="evidence" value="ECO:0007669"/>
    <property type="project" value="TreeGrafter"/>
</dbReference>
<dbReference type="GO" id="GO:0043041">
    <property type="term" value="P:amino acid activation for nonribosomal peptide biosynthetic process"/>
    <property type="evidence" value="ECO:0007669"/>
    <property type="project" value="TreeGrafter"/>
</dbReference>
<dbReference type="PANTHER" id="PTHR45527">
    <property type="entry name" value="NONRIBOSOMAL PEPTIDE SYNTHETASE"/>
    <property type="match status" value="1"/>
</dbReference>
<dbReference type="HOGENOM" id="CLU_000022_2_12_11"/>
<evidence type="ECO:0000313" key="3">
    <source>
        <dbReference type="Proteomes" id="UP000003963"/>
    </source>
</evidence>
<reference evidence="2 3" key="1">
    <citation type="submission" date="2009-02" db="EMBL/GenBank/DDBJ databases">
        <title>Annotation of Streptomyces hygroscopicus strain ATCC 53653.</title>
        <authorList>
            <consortium name="The Broad Institute Genome Sequencing Platform"/>
            <consortium name="Broad Institute Microbial Sequencing Center"/>
            <person name="Fischbach M."/>
            <person name="Godfrey P."/>
            <person name="Ward D."/>
            <person name="Young S."/>
            <person name="Zeng Q."/>
            <person name="Koehrsen M."/>
            <person name="Alvarado L."/>
            <person name="Berlin A.M."/>
            <person name="Bochicchio J."/>
            <person name="Borenstein D."/>
            <person name="Chapman S.B."/>
            <person name="Chen Z."/>
            <person name="Engels R."/>
            <person name="Freedman E."/>
            <person name="Gellesch M."/>
            <person name="Goldberg J."/>
            <person name="Griggs A."/>
            <person name="Gujja S."/>
            <person name="Heilman E.R."/>
            <person name="Heiman D.I."/>
            <person name="Hepburn T.A."/>
            <person name="Howarth C."/>
            <person name="Jen D."/>
            <person name="Larson L."/>
            <person name="Lewis B."/>
            <person name="Mehta T."/>
            <person name="Park D."/>
            <person name="Pearson M."/>
            <person name="Richards J."/>
            <person name="Roberts A."/>
            <person name="Saif S."/>
            <person name="Shea T.D."/>
            <person name="Shenoy N."/>
            <person name="Sisk P."/>
            <person name="Stolte C."/>
            <person name="Sykes S.N."/>
            <person name="Thomson T."/>
            <person name="Walk T."/>
            <person name="White J."/>
            <person name="Yandava C."/>
            <person name="Straight P."/>
            <person name="Clardy J."/>
            <person name="Hung D."/>
            <person name="Kolter R."/>
            <person name="Mekalanos J."/>
            <person name="Walker S."/>
            <person name="Walsh C.T."/>
            <person name="Wieland-Brown L.C."/>
            <person name="Haas B."/>
            <person name="Nusbaum C."/>
            <person name="Birren B."/>
        </authorList>
    </citation>
    <scope>NUCLEOTIDE SEQUENCE [LARGE SCALE GENOMIC DNA]</scope>
    <source>
        <strain evidence="2 3">ATCC 53653</strain>
    </source>
</reference>
<name>D9WFR3_9ACTN</name>
<dbReference type="InterPro" id="IPR020459">
    <property type="entry name" value="AMP-binding"/>
</dbReference>
<dbReference type="GO" id="GO:0031177">
    <property type="term" value="F:phosphopantetheine binding"/>
    <property type="evidence" value="ECO:0007669"/>
    <property type="project" value="TreeGrafter"/>
</dbReference>
<gene>
    <name evidence="2" type="ORF">SSOG_00861</name>
</gene>
<feature type="non-terminal residue" evidence="2">
    <location>
        <position position="1"/>
    </location>
</feature>
<evidence type="ECO:0000313" key="2">
    <source>
        <dbReference type="EMBL" id="EFL21149.1"/>
    </source>
</evidence>
<dbReference type="SUPFAM" id="SSF56801">
    <property type="entry name" value="Acetyl-CoA synthetase-like"/>
    <property type="match status" value="1"/>
</dbReference>
<proteinExistence type="predicted"/>
<dbReference type="InterPro" id="IPR020845">
    <property type="entry name" value="AMP-binding_CS"/>
</dbReference>
<dbReference type="STRING" id="457427.SSOG_00861"/>
<dbReference type="Gene3D" id="3.40.50.12780">
    <property type="entry name" value="N-terminal domain of ligase-like"/>
    <property type="match status" value="1"/>
</dbReference>
<dbReference type="FunFam" id="3.40.50.980:FF:000001">
    <property type="entry name" value="Non-ribosomal peptide synthetase"/>
    <property type="match status" value="1"/>
</dbReference>
<evidence type="ECO:0000259" key="1">
    <source>
        <dbReference type="Pfam" id="PF00501"/>
    </source>
</evidence>
<dbReference type="AlphaFoldDB" id="D9WFR3"/>
<dbReference type="InterPro" id="IPR042099">
    <property type="entry name" value="ANL_N_sf"/>
</dbReference>
<dbReference type="InterPro" id="IPR000873">
    <property type="entry name" value="AMP-dep_synth/lig_dom"/>
</dbReference>